<gene>
    <name evidence="1" type="ORF">DHETER_LOCUS15567</name>
</gene>
<keyword evidence="2" id="KW-1185">Reference proteome</keyword>
<organism evidence="1 2">
    <name type="scientific">Dentiscutata heterogama</name>
    <dbReference type="NCBI Taxonomy" id="1316150"/>
    <lineage>
        <taxon>Eukaryota</taxon>
        <taxon>Fungi</taxon>
        <taxon>Fungi incertae sedis</taxon>
        <taxon>Mucoromycota</taxon>
        <taxon>Glomeromycotina</taxon>
        <taxon>Glomeromycetes</taxon>
        <taxon>Diversisporales</taxon>
        <taxon>Gigasporaceae</taxon>
        <taxon>Dentiscutata</taxon>
    </lineage>
</organism>
<evidence type="ECO:0000313" key="1">
    <source>
        <dbReference type="EMBL" id="CAG8766124.1"/>
    </source>
</evidence>
<dbReference type="Proteomes" id="UP000789702">
    <property type="component" value="Unassembled WGS sequence"/>
</dbReference>
<feature type="non-terminal residue" evidence="1">
    <location>
        <position position="1"/>
    </location>
</feature>
<comment type="caution">
    <text evidence="1">The sequence shown here is derived from an EMBL/GenBank/DDBJ whole genome shotgun (WGS) entry which is preliminary data.</text>
</comment>
<reference evidence="1" key="1">
    <citation type="submission" date="2021-06" db="EMBL/GenBank/DDBJ databases">
        <authorList>
            <person name="Kallberg Y."/>
            <person name="Tangrot J."/>
            <person name="Rosling A."/>
        </authorList>
    </citation>
    <scope>NUCLEOTIDE SEQUENCE</scope>
    <source>
        <strain evidence="1">IL203A</strain>
    </source>
</reference>
<proteinExistence type="predicted"/>
<dbReference type="EMBL" id="CAJVPU010053990">
    <property type="protein sequence ID" value="CAG8766124.1"/>
    <property type="molecule type" value="Genomic_DNA"/>
</dbReference>
<name>A0ACA9QVJ0_9GLOM</name>
<protein>
    <submittedName>
        <fullName evidence="1">11064_t:CDS:1</fullName>
    </submittedName>
</protein>
<evidence type="ECO:0000313" key="2">
    <source>
        <dbReference type="Proteomes" id="UP000789702"/>
    </source>
</evidence>
<accession>A0ACA9QVJ0</accession>
<feature type="non-terminal residue" evidence="1">
    <location>
        <position position="53"/>
    </location>
</feature>
<sequence length="53" mass="6028">FLVFSENVLFSLYYSERITLDVFWGVCVLVGALSFFSSYFLREAPIGSVLLVL</sequence>